<dbReference type="GO" id="GO:0005634">
    <property type="term" value="C:nucleus"/>
    <property type="evidence" value="ECO:0007669"/>
    <property type="project" value="UniProtKB-SubCell"/>
</dbReference>
<dbReference type="PROSITE" id="PS00028">
    <property type="entry name" value="ZINC_FINGER_C2H2_1"/>
    <property type="match status" value="7"/>
</dbReference>
<keyword evidence="11" id="KW-0007">Acetylation</keyword>
<feature type="region of interest" description="Disordered" evidence="18">
    <location>
        <begin position="23"/>
        <end position="76"/>
    </location>
</feature>
<dbReference type="InterPro" id="IPR013087">
    <property type="entry name" value="Znf_C2H2_type"/>
</dbReference>
<keyword evidence="9" id="KW-0862">Zinc</keyword>
<keyword evidence="14" id="KW-0804">Transcription</keyword>
<reference evidence="20" key="3">
    <citation type="submission" date="2025-09" db="UniProtKB">
        <authorList>
            <consortium name="Ensembl"/>
        </authorList>
    </citation>
    <scope>IDENTIFICATION</scope>
</reference>
<dbReference type="SUPFAM" id="SSF57667">
    <property type="entry name" value="beta-beta-alpha zinc fingers"/>
    <property type="match status" value="4"/>
</dbReference>
<dbReference type="Pfam" id="PF25412">
    <property type="entry name" value="zf-C2H2_ZNF592"/>
    <property type="match status" value="1"/>
</dbReference>
<evidence type="ECO:0000256" key="18">
    <source>
        <dbReference type="SAM" id="MobiDB-lite"/>
    </source>
</evidence>
<keyword evidence="10" id="KW-0832">Ubl conjugation</keyword>
<evidence type="ECO:0000313" key="20">
    <source>
        <dbReference type="Ensembl" id="ENSOMYP00000034080.2"/>
    </source>
</evidence>
<feature type="domain" description="C2H2-type" evidence="19">
    <location>
        <begin position="1003"/>
        <end position="1031"/>
    </location>
</feature>
<dbReference type="Gene3D" id="3.30.160.60">
    <property type="entry name" value="Classic Zinc Finger"/>
    <property type="match status" value="6"/>
</dbReference>
<dbReference type="GeneTree" id="ENSGT00940000154437"/>
<name>A0A8C7QAC0_ONCMY</name>
<evidence type="ECO:0000256" key="12">
    <source>
        <dbReference type="ARBA" id="ARBA00023015"/>
    </source>
</evidence>
<evidence type="ECO:0000313" key="21">
    <source>
        <dbReference type="Proteomes" id="UP000694395"/>
    </source>
</evidence>
<gene>
    <name evidence="20" type="primary">znf532</name>
</gene>
<keyword evidence="5" id="KW-0597">Phosphoprotein</keyword>
<keyword evidence="8 17" id="KW-0863">Zinc-finger</keyword>
<organism evidence="20 21">
    <name type="scientific">Oncorhynchus mykiss</name>
    <name type="common">Rainbow trout</name>
    <name type="synonym">Salmo gairdneri</name>
    <dbReference type="NCBI Taxonomy" id="8022"/>
    <lineage>
        <taxon>Eukaryota</taxon>
        <taxon>Metazoa</taxon>
        <taxon>Chordata</taxon>
        <taxon>Craniata</taxon>
        <taxon>Vertebrata</taxon>
        <taxon>Euteleostomi</taxon>
        <taxon>Actinopterygii</taxon>
        <taxon>Neopterygii</taxon>
        <taxon>Teleostei</taxon>
        <taxon>Protacanthopterygii</taxon>
        <taxon>Salmoniformes</taxon>
        <taxon>Salmonidae</taxon>
        <taxon>Salmoninae</taxon>
        <taxon>Oncorhynchus</taxon>
    </lineage>
</organism>
<reference evidence="20" key="1">
    <citation type="submission" date="2020-07" db="EMBL/GenBank/DDBJ databases">
        <title>A long reads based de novo assembly of the rainbow trout Arlee double haploid line genome.</title>
        <authorList>
            <person name="Gao G."/>
            <person name="Palti Y."/>
        </authorList>
    </citation>
    <scope>NUCLEOTIDE SEQUENCE [LARGE SCALE GENOMIC DNA]</scope>
</reference>
<keyword evidence="7" id="KW-0677">Repeat</keyword>
<feature type="domain" description="C2H2-type" evidence="19">
    <location>
        <begin position="560"/>
        <end position="590"/>
    </location>
</feature>
<dbReference type="InterPro" id="IPR045914">
    <property type="entry name" value="Zn532-like"/>
</dbReference>
<protein>
    <recommendedName>
        <fullName evidence="16">Zinc finger protein 532</fullName>
    </recommendedName>
</protein>
<keyword evidence="13" id="KW-0238">DNA-binding</keyword>
<evidence type="ECO:0000256" key="5">
    <source>
        <dbReference type="ARBA" id="ARBA00022553"/>
    </source>
</evidence>
<dbReference type="AlphaFoldDB" id="A0A8C7QAC0"/>
<evidence type="ECO:0000256" key="14">
    <source>
        <dbReference type="ARBA" id="ARBA00023163"/>
    </source>
</evidence>
<evidence type="ECO:0000256" key="17">
    <source>
        <dbReference type="PROSITE-ProRule" id="PRU00042"/>
    </source>
</evidence>
<keyword evidence="21" id="KW-1185">Reference proteome</keyword>
<dbReference type="FunFam" id="3.30.160.60:FF:001446">
    <property type="entry name" value="Zinc finger protein 532"/>
    <property type="match status" value="1"/>
</dbReference>
<evidence type="ECO:0000256" key="9">
    <source>
        <dbReference type="ARBA" id="ARBA00022833"/>
    </source>
</evidence>
<keyword evidence="12" id="KW-0805">Transcription regulation</keyword>
<comment type="subcellular location">
    <subcellularLocation>
        <location evidence="2">Nucleus</location>
    </subcellularLocation>
</comment>
<evidence type="ECO:0000256" key="8">
    <source>
        <dbReference type="ARBA" id="ARBA00022771"/>
    </source>
</evidence>
<dbReference type="SMART" id="SM00355">
    <property type="entry name" value="ZnF_C2H2"/>
    <property type="match status" value="15"/>
</dbReference>
<evidence type="ECO:0000256" key="11">
    <source>
        <dbReference type="ARBA" id="ARBA00022990"/>
    </source>
</evidence>
<dbReference type="PANTHER" id="PTHR47222">
    <property type="entry name" value="ZINC FINGER PROTEIN 532-RELATED"/>
    <property type="match status" value="1"/>
</dbReference>
<evidence type="ECO:0000256" key="7">
    <source>
        <dbReference type="ARBA" id="ARBA00022737"/>
    </source>
</evidence>
<comment type="similarity">
    <text evidence="3">Belongs to the krueppel C2H2-type zinc-finger protein family.</text>
</comment>
<feature type="region of interest" description="Disordered" evidence="18">
    <location>
        <begin position="1039"/>
        <end position="1058"/>
    </location>
</feature>
<evidence type="ECO:0000256" key="1">
    <source>
        <dbReference type="ARBA" id="ARBA00003767"/>
    </source>
</evidence>
<dbReference type="Proteomes" id="UP000694395">
    <property type="component" value="Chromosome 12"/>
</dbReference>
<feature type="domain" description="C2H2-type" evidence="19">
    <location>
        <begin position="825"/>
        <end position="853"/>
    </location>
</feature>
<dbReference type="GO" id="GO:0003677">
    <property type="term" value="F:DNA binding"/>
    <property type="evidence" value="ECO:0007669"/>
    <property type="project" value="UniProtKB-KW"/>
</dbReference>
<evidence type="ECO:0000259" key="19">
    <source>
        <dbReference type="PROSITE" id="PS50157"/>
    </source>
</evidence>
<feature type="domain" description="C2H2-type" evidence="19">
    <location>
        <begin position="742"/>
        <end position="770"/>
    </location>
</feature>
<keyword evidence="15" id="KW-0539">Nucleus</keyword>
<dbReference type="InterPro" id="IPR057356">
    <property type="entry name" value="Znf-C2H2_ZNF592"/>
</dbReference>
<feature type="domain" description="C2H2-type" evidence="19">
    <location>
        <begin position="855"/>
        <end position="883"/>
    </location>
</feature>
<evidence type="ECO:0000256" key="16">
    <source>
        <dbReference type="ARBA" id="ARBA00068631"/>
    </source>
</evidence>
<keyword evidence="6" id="KW-0479">Metal-binding</keyword>
<sequence>MGDMKTPDFDDLLAAFDIPDMVDPKTAIESGHEDPHDGQLKHPSVPHEDPHDGQLKHPSVPHEDEAHTPSGAPDVGVSVIVKNVHKMDAGGEEHTRPEEVVQADPTTMVNHNGLHNGYLSMSPNDRYSKNNGAEKTLRDVEAHHGLASNFISHSTFNQFSPISSAEEFDDDDKIEVDDSLDRVKQSALPFFRTNPLTEPPAKKEEELTTKAVLADSHSTVARRLQSKQPEGPGSPTTSEDSSRGSGSPSSSPSTPVIPKVRIKTIKTSSGQIKRTVTRVLPLAQVESDPERLKRGSSIMVSSFLSSPNSTRTSSLPTTTPGVAMEINKQMTIKPVATAFLPVSAVKTVLSSAKPQGQQPVKQALLAAQAQKKGVSRVQVLASSQSSVVEAFNKVLSSINPVPVYVPNLSPPSAACISLPSRGYRCLECGDSFALERSLSQHYDRRSVRIEVTCNHCVKNLVFYNKCSLLSHARGHKDKGVVMQCSHLILKPIPTDQMITTSPPLSSTTTAGSTYSSTGHFLGKGAGTQAQAAVICAPSNAPPVAAMPLDEDVSRLCRTSLKCLECSEVFLDENSLAMHYQQAPESSGQKTCTICQMLLPNVCSFASHQRIHQHKSPYICPECGAICRSIHFQSHVTRNCLHYTRRVGYRCVHCSVIYSDVAALKTHIQSSHCEIFYKCPICPMAFKSAPGTHSHARTQHPGVKIGEPKLIYKCSMCDTVFTQQTLLQSHFDQHIANQKVSVFKCPDCSMHYAQKQLMLDHIKTMHGTLKTIEGPPNLGINLPLSSSPNTNTNGLDRVDKNAPTTPLKKAQITPTSAPQKPPAPGWTCGDCDRLFIQREVFVAHVRQEHGKQLKKHPCRQCDKSFSSSHSLCRHNRIKHKGLRKVYSCLHCPDPNRTFTKRVMLDKHIQLMHGGIKDAEGKMAPDPAHTEDSPPDKALSPKRKQQDDEGPPGSRSRGSTPTQPLKKLKVNVFKVHKCAVCSFTTEDLVTFHDHIPQHKSDRSSFQCRECGLCYTSPRSLARHLFIIHKQKEPRELARRNGTVAADENQRENQLGSGLDDGTPETKCKVCDKMFETEGSLNTHMRTHGMAFIRSKRLNATEK</sequence>
<dbReference type="InterPro" id="IPR041697">
    <property type="entry name" value="Znf-C2H2_11"/>
</dbReference>
<reference evidence="20" key="2">
    <citation type="submission" date="2025-08" db="UniProtKB">
        <authorList>
            <consortium name="Ensembl"/>
        </authorList>
    </citation>
    <scope>IDENTIFICATION</scope>
</reference>
<accession>A0A8C7QAC0</accession>
<dbReference type="PANTHER" id="PTHR47222:SF3">
    <property type="entry name" value="ZINC FINGER PROTEIN 532"/>
    <property type="match status" value="1"/>
</dbReference>
<evidence type="ECO:0000256" key="10">
    <source>
        <dbReference type="ARBA" id="ARBA00022843"/>
    </source>
</evidence>
<dbReference type="Pfam" id="PF16622">
    <property type="entry name" value="zf-C2H2_11"/>
    <property type="match status" value="1"/>
</dbReference>
<dbReference type="Pfam" id="PF00096">
    <property type="entry name" value="zf-C2H2"/>
    <property type="match status" value="2"/>
</dbReference>
<feature type="domain" description="C2H2-type" evidence="19">
    <location>
        <begin position="423"/>
        <end position="441"/>
    </location>
</feature>
<feature type="region of interest" description="Disordered" evidence="18">
    <location>
        <begin position="916"/>
        <end position="963"/>
    </location>
</feature>
<evidence type="ECO:0000256" key="4">
    <source>
        <dbReference type="ARBA" id="ARBA00022499"/>
    </source>
</evidence>
<feature type="region of interest" description="Disordered" evidence="18">
    <location>
        <begin position="214"/>
        <end position="258"/>
    </location>
</feature>
<feature type="domain" description="C2H2-type" evidence="19">
    <location>
        <begin position="1063"/>
        <end position="1085"/>
    </location>
</feature>
<dbReference type="Ensembl" id="ENSOMYT00000037174.2">
    <property type="protein sequence ID" value="ENSOMYP00000034080.2"/>
    <property type="gene ID" value="ENSOMYG00000015862.2"/>
</dbReference>
<evidence type="ECO:0000256" key="3">
    <source>
        <dbReference type="ARBA" id="ARBA00006991"/>
    </source>
</evidence>
<feature type="compositionally biased region" description="Low complexity" evidence="18">
    <location>
        <begin position="243"/>
        <end position="253"/>
    </location>
</feature>
<feature type="domain" description="C2H2-type" evidence="19">
    <location>
        <begin position="676"/>
        <end position="704"/>
    </location>
</feature>
<dbReference type="InterPro" id="IPR036236">
    <property type="entry name" value="Znf_C2H2_sf"/>
</dbReference>
<dbReference type="PROSITE" id="PS50157">
    <property type="entry name" value="ZINC_FINGER_C2H2_2"/>
    <property type="match status" value="9"/>
</dbReference>
<dbReference type="FunFam" id="3.30.160.60:FF:000797">
    <property type="entry name" value="zinc finger protein 592 isoform X1"/>
    <property type="match status" value="1"/>
</dbReference>
<evidence type="ECO:0000256" key="6">
    <source>
        <dbReference type="ARBA" id="ARBA00022723"/>
    </source>
</evidence>
<feature type="domain" description="C2H2-type" evidence="19">
    <location>
        <begin position="711"/>
        <end position="738"/>
    </location>
</feature>
<evidence type="ECO:0000256" key="2">
    <source>
        <dbReference type="ARBA" id="ARBA00004123"/>
    </source>
</evidence>
<evidence type="ECO:0000256" key="13">
    <source>
        <dbReference type="ARBA" id="ARBA00023125"/>
    </source>
</evidence>
<comment type="function">
    <text evidence="1">May be involved in transcriptional regulation.</text>
</comment>
<keyword evidence="4" id="KW-1017">Isopeptide bond</keyword>
<proteinExistence type="inferred from homology"/>
<dbReference type="FunFam" id="3.30.160.60:FF:000446">
    <property type="entry name" value="Zinc finger protein"/>
    <property type="match status" value="1"/>
</dbReference>
<feature type="compositionally biased region" description="Basic and acidic residues" evidence="18">
    <location>
        <begin position="916"/>
        <end position="933"/>
    </location>
</feature>
<dbReference type="GO" id="GO:0008270">
    <property type="term" value="F:zinc ion binding"/>
    <property type="evidence" value="ECO:0007669"/>
    <property type="project" value="UniProtKB-KW"/>
</dbReference>
<feature type="compositionally biased region" description="Basic and acidic residues" evidence="18">
    <location>
        <begin position="30"/>
        <end position="67"/>
    </location>
</feature>
<evidence type="ECO:0000256" key="15">
    <source>
        <dbReference type="ARBA" id="ARBA00023242"/>
    </source>
</evidence>